<evidence type="ECO:0000259" key="9">
    <source>
        <dbReference type="PROSITE" id="PS50045"/>
    </source>
</evidence>
<dbReference type="SUPFAM" id="SSF52172">
    <property type="entry name" value="CheY-like"/>
    <property type="match status" value="1"/>
</dbReference>
<dbReference type="PROSITE" id="PS00688">
    <property type="entry name" value="SIGMA54_INTERACT_3"/>
    <property type="match status" value="1"/>
</dbReference>
<keyword evidence="6" id="KW-0238">DNA-binding</keyword>
<keyword evidence="1 8" id="KW-0597">Phosphoprotein</keyword>
<dbReference type="InterPro" id="IPR027417">
    <property type="entry name" value="P-loop_NTPase"/>
</dbReference>
<sequence>METGAHDLRGGKPLPDARPSVLVVDDKENMLKLFARILGDAYAVTTAPDGVQALALLSARTFDVVVSDIQMPGADGFAVLREVKRRAPDTEVVLVTAYASIPKAVEAIKEGAYDYLSKPFDPDEVALVVARALERQRQRRDAQGLAARVARMPDFHGLRGTSPALQKTHALLAQVASRDLTVVLTGETGTGKELAARALHRESPRRDRPFVAVNCGALPAELVESELFGHAKGAFTGATGAKTGLFEEAHGGTLFLDEVGDLPLPVQVKLNRALQEKEIRRVGTTTPVTVDVRVVAATHRDLAAEVARGRFREDLYYRLDGMTVRMPALRERREDIPLLAMHFLAAANRPELEGFTPQSLQALTAAPWPGNVRQLQNAVARAVAVAAGPRITPEDLPPELSAPRAPAAPGPLPAEALAKQPYREAVDRVRDAVSRDYLTALMQEFSGNVTHAAERAGMERESLHRLLKRYGVRTEDFKRGD</sequence>
<dbReference type="RefSeq" id="WP_120602083.1">
    <property type="nucleotide sequence ID" value="NZ_JABFJX010000471.1"/>
</dbReference>
<name>A0A3A8KLR0_9BACT</name>
<dbReference type="SUPFAM" id="SSF52540">
    <property type="entry name" value="P-loop containing nucleoside triphosphate hydrolases"/>
    <property type="match status" value="1"/>
</dbReference>
<dbReference type="Gene3D" id="3.40.50.2300">
    <property type="match status" value="1"/>
</dbReference>
<dbReference type="Pfam" id="PF25601">
    <property type="entry name" value="AAA_lid_14"/>
    <property type="match status" value="1"/>
</dbReference>
<dbReference type="PROSITE" id="PS00676">
    <property type="entry name" value="SIGMA54_INTERACT_2"/>
    <property type="match status" value="1"/>
</dbReference>
<proteinExistence type="predicted"/>
<evidence type="ECO:0000256" key="8">
    <source>
        <dbReference type="PROSITE-ProRule" id="PRU00169"/>
    </source>
</evidence>
<dbReference type="Pfam" id="PF00072">
    <property type="entry name" value="Response_reg"/>
    <property type="match status" value="1"/>
</dbReference>
<reference evidence="12" key="1">
    <citation type="submission" date="2018-09" db="EMBL/GenBank/DDBJ databases">
        <authorList>
            <person name="Livingstone P.G."/>
            <person name="Whitworth D.E."/>
        </authorList>
    </citation>
    <scope>NUCLEOTIDE SEQUENCE [LARGE SCALE GENOMIC DNA]</scope>
    <source>
        <strain evidence="12">CA043D</strain>
    </source>
</reference>
<dbReference type="Gene3D" id="1.10.8.60">
    <property type="match status" value="1"/>
</dbReference>
<keyword evidence="7" id="KW-0804">Transcription</keyword>
<evidence type="ECO:0000256" key="2">
    <source>
        <dbReference type="ARBA" id="ARBA00022741"/>
    </source>
</evidence>
<feature type="modified residue" description="4-aspartylphosphate" evidence="8">
    <location>
        <position position="68"/>
    </location>
</feature>
<dbReference type="Gene3D" id="1.10.10.60">
    <property type="entry name" value="Homeodomain-like"/>
    <property type="match status" value="1"/>
</dbReference>
<dbReference type="InterPro" id="IPR009057">
    <property type="entry name" value="Homeodomain-like_sf"/>
</dbReference>
<dbReference type="InterPro" id="IPR011006">
    <property type="entry name" value="CheY-like_superfamily"/>
</dbReference>
<dbReference type="InterPro" id="IPR002078">
    <property type="entry name" value="Sigma_54_int"/>
</dbReference>
<dbReference type="GO" id="GO:0000160">
    <property type="term" value="P:phosphorelay signal transduction system"/>
    <property type="evidence" value="ECO:0007669"/>
    <property type="project" value="UniProtKB-KW"/>
</dbReference>
<dbReference type="InterPro" id="IPR025943">
    <property type="entry name" value="Sigma_54_int_dom_ATP-bd_2"/>
</dbReference>
<dbReference type="Proteomes" id="UP000268313">
    <property type="component" value="Unassembled WGS sequence"/>
</dbReference>
<evidence type="ECO:0000256" key="1">
    <source>
        <dbReference type="ARBA" id="ARBA00022553"/>
    </source>
</evidence>
<evidence type="ECO:0000256" key="4">
    <source>
        <dbReference type="ARBA" id="ARBA00023012"/>
    </source>
</evidence>
<comment type="caution">
    <text evidence="11">The sequence shown here is derived from an EMBL/GenBank/DDBJ whole genome shotgun (WGS) entry which is preliminary data.</text>
</comment>
<evidence type="ECO:0000256" key="7">
    <source>
        <dbReference type="ARBA" id="ARBA00023163"/>
    </source>
</evidence>
<organism evidence="11 12">
    <name type="scientific">Corallococcus carmarthensis</name>
    <dbReference type="NCBI Taxonomy" id="2316728"/>
    <lineage>
        <taxon>Bacteria</taxon>
        <taxon>Pseudomonadati</taxon>
        <taxon>Myxococcota</taxon>
        <taxon>Myxococcia</taxon>
        <taxon>Myxococcales</taxon>
        <taxon>Cystobacterineae</taxon>
        <taxon>Myxococcaceae</taxon>
        <taxon>Corallococcus</taxon>
    </lineage>
</organism>
<evidence type="ECO:0000259" key="10">
    <source>
        <dbReference type="PROSITE" id="PS50110"/>
    </source>
</evidence>
<dbReference type="SMART" id="SM00448">
    <property type="entry name" value="REC"/>
    <property type="match status" value="1"/>
</dbReference>
<dbReference type="SUPFAM" id="SSF46689">
    <property type="entry name" value="Homeodomain-like"/>
    <property type="match status" value="1"/>
</dbReference>
<dbReference type="GO" id="GO:0005524">
    <property type="term" value="F:ATP binding"/>
    <property type="evidence" value="ECO:0007669"/>
    <property type="project" value="UniProtKB-KW"/>
</dbReference>
<dbReference type="FunFam" id="3.40.50.300:FF:000006">
    <property type="entry name" value="DNA-binding transcriptional regulator NtrC"/>
    <property type="match status" value="1"/>
</dbReference>
<dbReference type="PRINTS" id="PR01590">
    <property type="entry name" value="HTHFIS"/>
</dbReference>
<feature type="domain" description="Response regulatory" evidence="10">
    <location>
        <begin position="20"/>
        <end position="133"/>
    </location>
</feature>
<dbReference type="InterPro" id="IPR001789">
    <property type="entry name" value="Sig_transdc_resp-reg_receiver"/>
</dbReference>
<evidence type="ECO:0000313" key="11">
    <source>
        <dbReference type="EMBL" id="RKH05201.1"/>
    </source>
</evidence>
<protein>
    <submittedName>
        <fullName evidence="11">Sigma-54-dependent Fis family transcriptional regulator</fullName>
    </submittedName>
</protein>
<dbReference type="SMART" id="SM00382">
    <property type="entry name" value="AAA"/>
    <property type="match status" value="1"/>
</dbReference>
<dbReference type="PANTHER" id="PTHR32071:SF113">
    <property type="entry name" value="ALGINATE BIOSYNTHESIS TRANSCRIPTIONAL REGULATORY PROTEIN ALGB"/>
    <property type="match status" value="1"/>
</dbReference>
<dbReference type="EMBL" id="RAWE01000021">
    <property type="protein sequence ID" value="RKH05201.1"/>
    <property type="molecule type" value="Genomic_DNA"/>
</dbReference>
<dbReference type="Pfam" id="PF00158">
    <property type="entry name" value="Sigma54_activat"/>
    <property type="match status" value="1"/>
</dbReference>
<dbReference type="InterPro" id="IPR003593">
    <property type="entry name" value="AAA+_ATPase"/>
</dbReference>
<dbReference type="FunFam" id="3.40.50.2300:FF:000018">
    <property type="entry name" value="DNA-binding transcriptional regulator NtrC"/>
    <property type="match status" value="1"/>
</dbReference>
<dbReference type="InterPro" id="IPR025944">
    <property type="entry name" value="Sigma_54_int_dom_CS"/>
</dbReference>
<evidence type="ECO:0000256" key="3">
    <source>
        <dbReference type="ARBA" id="ARBA00022840"/>
    </source>
</evidence>
<dbReference type="Gene3D" id="3.40.50.300">
    <property type="entry name" value="P-loop containing nucleotide triphosphate hydrolases"/>
    <property type="match status" value="1"/>
</dbReference>
<evidence type="ECO:0000256" key="5">
    <source>
        <dbReference type="ARBA" id="ARBA00023015"/>
    </source>
</evidence>
<accession>A0A3A8KLR0</accession>
<feature type="domain" description="Sigma-54 factor interaction" evidence="9">
    <location>
        <begin position="158"/>
        <end position="384"/>
    </location>
</feature>
<dbReference type="PANTHER" id="PTHR32071">
    <property type="entry name" value="TRANSCRIPTIONAL REGULATORY PROTEIN"/>
    <property type="match status" value="1"/>
</dbReference>
<dbReference type="OrthoDB" id="9763792at2"/>
<keyword evidence="12" id="KW-1185">Reference proteome</keyword>
<keyword evidence="5" id="KW-0805">Transcription regulation</keyword>
<evidence type="ECO:0000256" key="6">
    <source>
        <dbReference type="ARBA" id="ARBA00023125"/>
    </source>
</evidence>
<dbReference type="PROSITE" id="PS50110">
    <property type="entry name" value="RESPONSE_REGULATORY"/>
    <property type="match status" value="1"/>
</dbReference>
<dbReference type="InterPro" id="IPR058031">
    <property type="entry name" value="AAA_lid_NorR"/>
</dbReference>
<keyword evidence="4" id="KW-0902">Two-component regulatory system</keyword>
<keyword evidence="2" id="KW-0547">Nucleotide-binding</keyword>
<dbReference type="PROSITE" id="PS50045">
    <property type="entry name" value="SIGMA54_INTERACT_4"/>
    <property type="match status" value="1"/>
</dbReference>
<dbReference type="CDD" id="cd00009">
    <property type="entry name" value="AAA"/>
    <property type="match status" value="1"/>
</dbReference>
<keyword evidence="3" id="KW-0067">ATP-binding</keyword>
<dbReference type="GO" id="GO:0006355">
    <property type="term" value="P:regulation of DNA-templated transcription"/>
    <property type="evidence" value="ECO:0007669"/>
    <property type="project" value="InterPro"/>
</dbReference>
<dbReference type="AlphaFoldDB" id="A0A3A8KLR0"/>
<evidence type="ECO:0000313" key="12">
    <source>
        <dbReference type="Proteomes" id="UP000268313"/>
    </source>
</evidence>
<dbReference type="Pfam" id="PF02954">
    <property type="entry name" value="HTH_8"/>
    <property type="match status" value="1"/>
</dbReference>
<dbReference type="GO" id="GO:0043565">
    <property type="term" value="F:sequence-specific DNA binding"/>
    <property type="evidence" value="ECO:0007669"/>
    <property type="project" value="InterPro"/>
</dbReference>
<gene>
    <name evidence="11" type="ORF">D7X32_08635</name>
</gene>
<dbReference type="InterPro" id="IPR002197">
    <property type="entry name" value="HTH_Fis"/>
</dbReference>